<dbReference type="CDD" id="cd09917">
    <property type="entry name" value="F-box_SF"/>
    <property type="match status" value="1"/>
</dbReference>
<dbReference type="EMBL" id="JAIZPD010000003">
    <property type="protein sequence ID" value="KAH0966160.1"/>
    <property type="molecule type" value="Genomic_DNA"/>
</dbReference>
<reference evidence="1" key="1">
    <citation type="submission" date="2021-09" db="EMBL/GenBank/DDBJ databases">
        <title>A high-quality genome of the endoparasitic fungus Hirsutella rhossiliensis with a comparison of Hirsutella genomes reveals transposable elements contributing to genome size variation.</title>
        <authorList>
            <person name="Lin R."/>
            <person name="Jiao Y."/>
            <person name="Sun X."/>
            <person name="Ling J."/>
            <person name="Xie B."/>
            <person name="Cheng X."/>
        </authorList>
    </citation>
    <scope>NUCLEOTIDE SEQUENCE</scope>
    <source>
        <strain evidence="1">HR02</strain>
    </source>
</reference>
<dbReference type="GeneID" id="68353305"/>
<dbReference type="AlphaFoldDB" id="A0A9P8N3I2"/>
<evidence type="ECO:0008006" key="3">
    <source>
        <dbReference type="Google" id="ProtNLM"/>
    </source>
</evidence>
<gene>
    <name evidence="1" type="ORF">HRG_04176</name>
</gene>
<accession>A0A9P8N3I2</accession>
<keyword evidence="2" id="KW-1185">Reference proteome</keyword>
<sequence>MSLNRLPAEILLYIFRLLGSAFFRQDLHRLLISKWWYQLAWLVFLQDLDFSAESLQNFIIASKREGMIGSIENHVVTVSLGLDGFEDWHSAQNGAEPSEIDFHVVDTL</sequence>
<protein>
    <recommendedName>
        <fullName evidence="3">F-box domain-containing protein</fullName>
    </recommendedName>
</protein>
<name>A0A9P8N3I2_9HYPO</name>
<proteinExistence type="predicted"/>
<dbReference type="Proteomes" id="UP000824596">
    <property type="component" value="Unassembled WGS sequence"/>
</dbReference>
<dbReference type="OrthoDB" id="3637487at2759"/>
<comment type="caution">
    <text evidence="1">The sequence shown here is derived from an EMBL/GenBank/DDBJ whole genome shotgun (WGS) entry which is preliminary data.</text>
</comment>
<evidence type="ECO:0000313" key="2">
    <source>
        <dbReference type="Proteomes" id="UP000824596"/>
    </source>
</evidence>
<organism evidence="1 2">
    <name type="scientific">Hirsutella rhossiliensis</name>
    <dbReference type="NCBI Taxonomy" id="111463"/>
    <lineage>
        <taxon>Eukaryota</taxon>
        <taxon>Fungi</taxon>
        <taxon>Dikarya</taxon>
        <taxon>Ascomycota</taxon>
        <taxon>Pezizomycotina</taxon>
        <taxon>Sordariomycetes</taxon>
        <taxon>Hypocreomycetidae</taxon>
        <taxon>Hypocreales</taxon>
        <taxon>Ophiocordycipitaceae</taxon>
        <taxon>Hirsutella</taxon>
    </lineage>
</organism>
<evidence type="ECO:0000313" key="1">
    <source>
        <dbReference type="EMBL" id="KAH0966160.1"/>
    </source>
</evidence>
<dbReference type="RefSeq" id="XP_044723673.1">
    <property type="nucleotide sequence ID" value="XM_044862647.1"/>
</dbReference>